<dbReference type="GO" id="GO:0005737">
    <property type="term" value="C:cytoplasm"/>
    <property type="evidence" value="ECO:0007669"/>
    <property type="project" value="InterPro"/>
</dbReference>
<dbReference type="SMART" id="SM00091">
    <property type="entry name" value="PAS"/>
    <property type="match status" value="1"/>
</dbReference>
<dbReference type="GO" id="GO:0000156">
    <property type="term" value="F:phosphorelay response regulator activity"/>
    <property type="evidence" value="ECO:0007669"/>
    <property type="project" value="InterPro"/>
</dbReference>
<dbReference type="InterPro" id="IPR003593">
    <property type="entry name" value="AAA+_ATPase"/>
</dbReference>
<dbReference type="Pfam" id="PF06506">
    <property type="entry name" value="PrpR_N"/>
    <property type="match status" value="1"/>
</dbReference>
<organism evidence="7 8">
    <name type="scientific">Chitinivorax tropicus</name>
    <dbReference type="NCBI Taxonomy" id="714531"/>
    <lineage>
        <taxon>Bacteria</taxon>
        <taxon>Pseudomonadati</taxon>
        <taxon>Pseudomonadota</taxon>
        <taxon>Betaproteobacteria</taxon>
        <taxon>Chitinivorax</taxon>
    </lineage>
</organism>
<sequence length="626" mass="68317">MKTKPQLVVVATKGLADLVRSLLGEYAPRADIRLLDKPLEEAASDAIGLQRAGLLDVAIAAGVTAQRLRQALPAPTVMLKVGGYDILQALARARRLSSRIAIVTRQSLAGELDDIKPLLNLEVVQRHYQDDAEARALFHELHDHGVEVVVGSAQVAWMAEQEGLTGVVIYSEASVRQAFDDALEIARIAGIEEAKRERVGNILYSLVEGVAAVDMQGRIQTLNPAMEKLLGISADWAFQQPLAKVAPGLAVDEVLATGQAAMEQVQTVNGRVLVVNRLPIIEQGEQTGAVLTFQDATLIQRADRKLRSQSRHHQFLARYHFADILGESPTLLAAKSLAELYARADATVLITGESGTGKELFAQSIHNAGRRVRGPFVAINCAAFPESLLESELFGYEEGAFTGGRKGGKPGLFESAHTGTLFLDEIGEMPLSLQTRLLRVLQEREVLRLGSNEPTPVDVRVIAATHRDLRQLVAQQAFRADLFYRLNILNLSLPPLRERPDDIPRLAYALARQVLMKLGAKRDPEPMLAPLMPQLVGYAWLGNVRELENLIERIAVFFDAFGSLDQAMMARLAPELLAAESHPTGRRQGQRAALQAALDACGGDHGKAAAQLGISRTTLWRRLKSE</sequence>
<dbReference type="AlphaFoldDB" id="A0A840MTI5"/>
<dbReference type="GO" id="GO:0005524">
    <property type="term" value="F:ATP binding"/>
    <property type="evidence" value="ECO:0007669"/>
    <property type="project" value="UniProtKB-KW"/>
</dbReference>
<dbReference type="InterPro" id="IPR013767">
    <property type="entry name" value="PAS_fold"/>
</dbReference>
<dbReference type="InterPro" id="IPR058031">
    <property type="entry name" value="AAA_lid_NorR"/>
</dbReference>
<dbReference type="SUPFAM" id="SSF55785">
    <property type="entry name" value="PYP-like sensor domain (PAS domain)"/>
    <property type="match status" value="1"/>
</dbReference>
<keyword evidence="8" id="KW-1185">Reference proteome</keyword>
<dbReference type="InterPro" id="IPR025662">
    <property type="entry name" value="Sigma_54_int_dom_ATP-bd_1"/>
</dbReference>
<dbReference type="SUPFAM" id="SSF46689">
    <property type="entry name" value="Homeodomain-like"/>
    <property type="match status" value="1"/>
</dbReference>
<dbReference type="InterPro" id="IPR012704">
    <property type="entry name" value="Sig_transdc_resp-reg_PrpR"/>
</dbReference>
<dbReference type="Pfam" id="PF00158">
    <property type="entry name" value="Sigma54_activat"/>
    <property type="match status" value="1"/>
</dbReference>
<dbReference type="InterPro" id="IPR002197">
    <property type="entry name" value="HTH_Fis"/>
</dbReference>
<dbReference type="Gene3D" id="3.40.50.10660">
    <property type="entry name" value="PrpR receptor domain-like"/>
    <property type="match status" value="1"/>
</dbReference>
<dbReference type="Gene3D" id="3.40.50.300">
    <property type="entry name" value="P-loop containing nucleotide triphosphate hydrolases"/>
    <property type="match status" value="1"/>
</dbReference>
<dbReference type="PROSITE" id="PS50112">
    <property type="entry name" value="PAS"/>
    <property type="match status" value="1"/>
</dbReference>
<dbReference type="NCBIfam" id="TIGR02329">
    <property type="entry name" value="propionate_PrpR"/>
    <property type="match status" value="1"/>
</dbReference>
<comment type="caution">
    <text evidence="7">The sequence shown here is derived from an EMBL/GenBank/DDBJ whole genome shotgun (WGS) entry which is preliminary data.</text>
</comment>
<dbReference type="Gene3D" id="3.40.50.2300">
    <property type="match status" value="1"/>
</dbReference>
<dbReference type="SUPFAM" id="SSF52540">
    <property type="entry name" value="P-loop containing nucleoside triphosphate hydrolases"/>
    <property type="match status" value="1"/>
</dbReference>
<dbReference type="Pfam" id="PF02954">
    <property type="entry name" value="HTH_8"/>
    <property type="match status" value="1"/>
</dbReference>
<dbReference type="Pfam" id="PF00989">
    <property type="entry name" value="PAS"/>
    <property type="match status" value="1"/>
</dbReference>
<dbReference type="Gene3D" id="1.10.10.60">
    <property type="entry name" value="Homeodomain-like"/>
    <property type="match status" value="1"/>
</dbReference>
<dbReference type="Gene3D" id="1.10.8.60">
    <property type="match status" value="1"/>
</dbReference>
<dbReference type="GO" id="GO:0019629">
    <property type="term" value="P:propionate catabolic process, 2-methylcitrate cycle"/>
    <property type="evidence" value="ECO:0007669"/>
    <property type="project" value="InterPro"/>
</dbReference>
<dbReference type="RefSeq" id="WP_184041800.1">
    <property type="nucleotide sequence ID" value="NZ_JACHHY010000033.1"/>
</dbReference>
<dbReference type="EMBL" id="JACHHY010000033">
    <property type="protein sequence ID" value="MBB5020399.1"/>
    <property type="molecule type" value="Genomic_DNA"/>
</dbReference>
<gene>
    <name evidence="7" type="ORF">HNQ59_003718</name>
</gene>
<keyword evidence="4" id="KW-0804">Transcription</keyword>
<dbReference type="Gene3D" id="3.30.450.20">
    <property type="entry name" value="PAS domain"/>
    <property type="match status" value="1"/>
</dbReference>
<dbReference type="Proteomes" id="UP000575898">
    <property type="component" value="Unassembled WGS sequence"/>
</dbReference>
<protein>
    <submittedName>
        <fullName evidence="7">Propionate catabolism operon transcriptional regulator</fullName>
    </submittedName>
</protein>
<dbReference type="InterPro" id="IPR010524">
    <property type="entry name" value="Sig_transdc_resp-reg_PrpR_N"/>
</dbReference>
<evidence type="ECO:0000256" key="1">
    <source>
        <dbReference type="ARBA" id="ARBA00022741"/>
    </source>
</evidence>
<feature type="domain" description="PAS" evidence="6">
    <location>
        <begin position="195"/>
        <end position="235"/>
    </location>
</feature>
<evidence type="ECO:0000256" key="4">
    <source>
        <dbReference type="ARBA" id="ARBA00023163"/>
    </source>
</evidence>
<dbReference type="CDD" id="cd00130">
    <property type="entry name" value="PAS"/>
    <property type="match status" value="1"/>
</dbReference>
<dbReference type="InterPro" id="IPR009057">
    <property type="entry name" value="Homeodomain-like_sf"/>
</dbReference>
<dbReference type="GO" id="GO:0006355">
    <property type="term" value="P:regulation of DNA-templated transcription"/>
    <property type="evidence" value="ECO:0007669"/>
    <property type="project" value="InterPro"/>
</dbReference>
<evidence type="ECO:0000313" key="8">
    <source>
        <dbReference type="Proteomes" id="UP000575898"/>
    </source>
</evidence>
<dbReference type="SUPFAM" id="SSF159800">
    <property type="entry name" value="PrpR receptor domain-like"/>
    <property type="match status" value="1"/>
</dbReference>
<reference evidence="7 8" key="1">
    <citation type="submission" date="2020-08" db="EMBL/GenBank/DDBJ databases">
        <title>Genomic Encyclopedia of Type Strains, Phase IV (KMG-IV): sequencing the most valuable type-strain genomes for metagenomic binning, comparative biology and taxonomic classification.</title>
        <authorList>
            <person name="Goeker M."/>
        </authorList>
    </citation>
    <scope>NUCLEOTIDE SEQUENCE [LARGE SCALE GENOMIC DNA]</scope>
    <source>
        <strain evidence="7 8">DSM 27165</strain>
    </source>
</reference>
<dbReference type="PROSITE" id="PS00676">
    <property type="entry name" value="SIGMA54_INTERACT_2"/>
    <property type="match status" value="1"/>
</dbReference>
<dbReference type="GO" id="GO:0043565">
    <property type="term" value="F:sequence-specific DNA binding"/>
    <property type="evidence" value="ECO:0007669"/>
    <property type="project" value="InterPro"/>
</dbReference>
<dbReference type="PROSITE" id="PS00675">
    <property type="entry name" value="SIGMA54_INTERACT_1"/>
    <property type="match status" value="1"/>
</dbReference>
<proteinExistence type="predicted"/>
<name>A0A840MTI5_9PROT</name>
<dbReference type="InterPro" id="IPR025943">
    <property type="entry name" value="Sigma_54_int_dom_ATP-bd_2"/>
</dbReference>
<keyword evidence="1" id="KW-0547">Nucleotide-binding</keyword>
<dbReference type="InterPro" id="IPR035965">
    <property type="entry name" value="PAS-like_dom_sf"/>
</dbReference>
<keyword evidence="2" id="KW-0067">ATP-binding</keyword>
<feature type="domain" description="Sigma-54 factor interaction" evidence="5">
    <location>
        <begin position="324"/>
        <end position="556"/>
    </location>
</feature>
<evidence type="ECO:0000256" key="3">
    <source>
        <dbReference type="ARBA" id="ARBA00023015"/>
    </source>
</evidence>
<dbReference type="PRINTS" id="PR01590">
    <property type="entry name" value="HTHFIS"/>
</dbReference>
<dbReference type="FunFam" id="3.40.50.300:FF:000006">
    <property type="entry name" value="DNA-binding transcriptional regulator NtrC"/>
    <property type="match status" value="1"/>
</dbReference>
<dbReference type="CDD" id="cd00009">
    <property type="entry name" value="AAA"/>
    <property type="match status" value="1"/>
</dbReference>
<evidence type="ECO:0000256" key="2">
    <source>
        <dbReference type="ARBA" id="ARBA00022840"/>
    </source>
</evidence>
<keyword evidence="3" id="KW-0805">Transcription regulation</keyword>
<accession>A0A840MTI5</accession>
<dbReference type="PANTHER" id="PTHR32071">
    <property type="entry name" value="TRANSCRIPTIONAL REGULATORY PROTEIN"/>
    <property type="match status" value="1"/>
</dbReference>
<dbReference type="InterPro" id="IPR027417">
    <property type="entry name" value="P-loop_NTPase"/>
</dbReference>
<dbReference type="PROSITE" id="PS50045">
    <property type="entry name" value="SIGMA54_INTERACT_4"/>
    <property type="match status" value="1"/>
</dbReference>
<dbReference type="InterPro" id="IPR000014">
    <property type="entry name" value="PAS"/>
</dbReference>
<evidence type="ECO:0000259" key="5">
    <source>
        <dbReference type="PROSITE" id="PS50045"/>
    </source>
</evidence>
<dbReference type="SMART" id="SM00382">
    <property type="entry name" value="AAA"/>
    <property type="match status" value="1"/>
</dbReference>
<evidence type="ECO:0000259" key="6">
    <source>
        <dbReference type="PROSITE" id="PS50112"/>
    </source>
</evidence>
<dbReference type="InterPro" id="IPR002078">
    <property type="entry name" value="Sigma_54_int"/>
</dbReference>
<dbReference type="PANTHER" id="PTHR32071:SF81">
    <property type="entry name" value="PROPIONATE CATABOLISM OPERON REGULATORY PROTEIN"/>
    <property type="match status" value="1"/>
</dbReference>
<dbReference type="Pfam" id="PF25601">
    <property type="entry name" value="AAA_lid_14"/>
    <property type="match status" value="1"/>
</dbReference>
<evidence type="ECO:0000313" key="7">
    <source>
        <dbReference type="EMBL" id="MBB5020399.1"/>
    </source>
</evidence>